<dbReference type="GO" id="GO:0032259">
    <property type="term" value="P:methylation"/>
    <property type="evidence" value="ECO:0007669"/>
    <property type="project" value="UniProtKB-KW"/>
</dbReference>
<gene>
    <name evidence="4" type="ordered locus">Nitsa_1853</name>
</gene>
<dbReference type="InterPro" id="IPR004441">
    <property type="entry name" value="rRNA_MeTrfase_TrmH"/>
</dbReference>
<dbReference type="SMART" id="SM00967">
    <property type="entry name" value="SpoU_sub_bind"/>
    <property type="match status" value="1"/>
</dbReference>
<feature type="domain" description="RNA 2-O ribose methyltransferase substrate binding" evidence="3">
    <location>
        <begin position="7"/>
        <end position="78"/>
    </location>
</feature>
<dbReference type="eggNOG" id="COG0566">
    <property type="taxonomic scope" value="Bacteria"/>
</dbReference>
<sequence>MVKSPMIIYGKQVVLHALRRHPEQVHKIYIAKKGVLPQDLFEKYGDKITFIENRWAQQLSRGGNHQGLLAEIEDYRPASLAEVKEGDFVLVLDTLTDAGNIGAIVRSAYALGVDGIVATGIGQLNFSAVTRTSSGALLEMPFALHRNILDVLHELKQAGHRLYGASMEGEPIEEKLFDRKRTLVLGSEERGISKKARERLDETVAIRMKRPFDSLNVSAAAAIMIHRMSYAVE</sequence>
<accession>E6X229</accession>
<evidence type="ECO:0000256" key="1">
    <source>
        <dbReference type="ARBA" id="ARBA00022603"/>
    </source>
</evidence>
<dbReference type="GO" id="GO:0005829">
    <property type="term" value="C:cytosol"/>
    <property type="evidence" value="ECO:0007669"/>
    <property type="project" value="TreeGrafter"/>
</dbReference>
<dbReference type="InterPro" id="IPR013123">
    <property type="entry name" value="SpoU_subst-bd"/>
</dbReference>
<evidence type="ECO:0000259" key="3">
    <source>
        <dbReference type="SMART" id="SM00967"/>
    </source>
</evidence>
<evidence type="ECO:0000256" key="2">
    <source>
        <dbReference type="ARBA" id="ARBA00022679"/>
    </source>
</evidence>
<dbReference type="InterPro" id="IPR001537">
    <property type="entry name" value="SpoU_MeTrfase"/>
</dbReference>
<proteinExistence type="predicted"/>
<dbReference type="GO" id="GO:0003723">
    <property type="term" value="F:RNA binding"/>
    <property type="evidence" value="ECO:0007669"/>
    <property type="project" value="InterPro"/>
</dbReference>
<dbReference type="HOGENOM" id="CLU_021322_0_1_7"/>
<reference evidence="4 5" key="1">
    <citation type="journal article" date="2011" name="Stand. Genomic Sci.">
        <title>Complete genome sequence of Nitratifractor salsuginis type strain (E9I37-1).</title>
        <authorList>
            <person name="Anderson I."/>
            <person name="Sikorski J."/>
            <person name="Zeytun A."/>
            <person name="Nolan M."/>
            <person name="Lapidus A."/>
            <person name="Lucas S."/>
            <person name="Hammon N."/>
            <person name="Deshpande S."/>
            <person name="Cheng J.F."/>
            <person name="Tapia R."/>
            <person name="Han C."/>
            <person name="Goodwin L."/>
            <person name="Pitluck S."/>
            <person name="Liolios K."/>
            <person name="Pagani I."/>
            <person name="Ivanova N."/>
            <person name="Huntemann M."/>
            <person name="Mavromatis K."/>
            <person name="Ovchinikova G."/>
            <person name="Pati A."/>
            <person name="Chen A."/>
            <person name="Palaniappan K."/>
            <person name="Land M."/>
            <person name="Hauser L."/>
            <person name="Brambilla E.M."/>
            <person name="Ngatchou-Djao O.D."/>
            <person name="Rohde M."/>
            <person name="Tindall B.J."/>
            <person name="Goker M."/>
            <person name="Detter J.C."/>
            <person name="Woyke T."/>
            <person name="Bristow J."/>
            <person name="Eisen J.A."/>
            <person name="Markowitz V."/>
            <person name="Hugenholtz P."/>
            <person name="Klenk H.P."/>
            <person name="Kyrpides N.C."/>
        </authorList>
    </citation>
    <scope>NUCLEOTIDE SEQUENCE [LARGE SCALE GENOMIC DNA]</scope>
    <source>
        <strain evidence="5">DSM 16511 / JCM 12458 / E9I37-1</strain>
    </source>
</reference>
<keyword evidence="1 4" id="KW-0489">Methyltransferase</keyword>
<dbReference type="PANTHER" id="PTHR46429:SF1">
    <property type="entry name" value="23S RRNA (GUANOSINE-2'-O-)-METHYLTRANSFERASE RLMB"/>
    <property type="match status" value="1"/>
</dbReference>
<dbReference type="NCBIfam" id="TIGR00186">
    <property type="entry name" value="rRNA_methyl_3"/>
    <property type="match status" value="1"/>
</dbReference>
<dbReference type="SUPFAM" id="SSF75217">
    <property type="entry name" value="alpha/beta knot"/>
    <property type="match status" value="1"/>
</dbReference>
<dbReference type="Proteomes" id="UP000008633">
    <property type="component" value="Chromosome"/>
</dbReference>
<keyword evidence="5" id="KW-1185">Reference proteome</keyword>
<dbReference type="CDD" id="cd18095">
    <property type="entry name" value="SpoU-like_rRNA-MTase"/>
    <property type="match status" value="1"/>
</dbReference>
<dbReference type="STRING" id="749222.Nitsa_1853"/>
<dbReference type="Gene3D" id="3.40.1280.10">
    <property type="match status" value="1"/>
</dbReference>
<evidence type="ECO:0000313" key="5">
    <source>
        <dbReference type="Proteomes" id="UP000008633"/>
    </source>
</evidence>
<dbReference type="Pfam" id="PF00588">
    <property type="entry name" value="SpoU_methylase"/>
    <property type="match status" value="1"/>
</dbReference>
<dbReference type="InterPro" id="IPR029028">
    <property type="entry name" value="Alpha/beta_knot_MTases"/>
</dbReference>
<dbReference type="InterPro" id="IPR029026">
    <property type="entry name" value="tRNA_m1G_MTases_N"/>
</dbReference>
<evidence type="ECO:0000313" key="4">
    <source>
        <dbReference type="EMBL" id="ADV47098.1"/>
    </source>
</evidence>
<reference evidence="5" key="2">
    <citation type="submission" date="2011-01" db="EMBL/GenBank/DDBJ databases">
        <title>The complete genome of Nitratifractor salsuginis DSM 16511.</title>
        <authorList>
            <consortium name="US DOE Joint Genome Institute (JGI-PGF)"/>
            <person name="Lucas S."/>
            <person name="Copeland A."/>
            <person name="Lapidus A."/>
            <person name="Bruce D."/>
            <person name="Goodwin L."/>
            <person name="Pitluck S."/>
            <person name="Kyrpides N."/>
            <person name="Mavromatis K."/>
            <person name="Ivanova N."/>
            <person name="Mikhailova N."/>
            <person name="Zeytun A."/>
            <person name="Detter J.C."/>
            <person name="Tapia R."/>
            <person name="Han C."/>
            <person name="Land M."/>
            <person name="Hauser L."/>
            <person name="Markowitz V."/>
            <person name="Cheng J.-F."/>
            <person name="Hugenholtz P."/>
            <person name="Woyke T."/>
            <person name="Wu D."/>
            <person name="Tindall B."/>
            <person name="Schuetze A."/>
            <person name="Brambilla E."/>
            <person name="Klenk H.-P."/>
            <person name="Eisen J.A."/>
        </authorList>
    </citation>
    <scope>NUCLEOTIDE SEQUENCE [LARGE SCALE GENOMIC DNA]</scope>
    <source>
        <strain evidence="5">DSM 16511 / JCM 12458 / E9I37-1</strain>
    </source>
</reference>
<dbReference type="InterPro" id="IPR029064">
    <property type="entry name" value="Ribosomal_eL30-like_sf"/>
</dbReference>
<dbReference type="GO" id="GO:0008173">
    <property type="term" value="F:RNA methyltransferase activity"/>
    <property type="evidence" value="ECO:0007669"/>
    <property type="project" value="InterPro"/>
</dbReference>
<dbReference type="EMBL" id="CP002452">
    <property type="protein sequence ID" value="ADV47098.1"/>
    <property type="molecule type" value="Genomic_DNA"/>
</dbReference>
<dbReference type="PANTHER" id="PTHR46429">
    <property type="entry name" value="23S RRNA (GUANOSINE-2'-O-)-METHYLTRANSFERASE RLMB"/>
    <property type="match status" value="1"/>
</dbReference>
<organism evidence="4 5">
    <name type="scientific">Nitratifractor salsuginis (strain DSM 16511 / JCM 12458 / E9I37-1)</name>
    <dbReference type="NCBI Taxonomy" id="749222"/>
    <lineage>
        <taxon>Bacteria</taxon>
        <taxon>Pseudomonadati</taxon>
        <taxon>Campylobacterota</taxon>
        <taxon>Epsilonproteobacteria</taxon>
        <taxon>Campylobacterales</taxon>
        <taxon>Sulfurovaceae</taxon>
        <taxon>Nitratifractor</taxon>
    </lineage>
</organism>
<dbReference type="Pfam" id="PF08032">
    <property type="entry name" value="SpoU_sub_bind"/>
    <property type="match status" value="1"/>
</dbReference>
<dbReference type="KEGG" id="nsa:Nitsa_1853"/>
<name>E6X229_NITSE</name>
<dbReference type="Gene3D" id="3.30.1330.30">
    <property type="match status" value="1"/>
</dbReference>
<keyword evidence="2" id="KW-0808">Transferase</keyword>
<dbReference type="AlphaFoldDB" id="E6X229"/>
<protein>
    <submittedName>
        <fullName evidence="4">RNA methyltransferase, TrmH family, group 3</fullName>
    </submittedName>
</protein>
<dbReference type="SUPFAM" id="SSF55315">
    <property type="entry name" value="L30e-like"/>
    <property type="match status" value="1"/>
</dbReference>
<dbReference type="GO" id="GO:0006396">
    <property type="term" value="P:RNA processing"/>
    <property type="evidence" value="ECO:0007669"/>
    <property type="project" value="InterPro"/>
</dbReference>